<proteinExistence type="predicted"/>
<dbReference type="InterPro" id="IPR050126">
    <property type="entry name" value="Ap4A_hydrolase"/>
</dbReference>
<feature type="domain" description="Calcineurin-like phosphoesterase" evidence="1">
    <location>
        <begin position="4"/>
        <end position="130"/>
    </location>
</feature>
<dbReference type="SUPFAM" id="SSF56300">
    <property type="entry name" value="Metallo-dependent phosphatases"/>
    <property type="match status" value="1"/>
</dbReference>
<evidence type="ECO:0000259" key="1">
    <source>
        <dbReference type="Pfam" id="PF00149"/>
    </source>
</evidence>
<organism evidence="2 3">
    <name type="scientific">Flammeovirga yaeyamensis</name>
    <dbReference type="NCBI Taxonomy" id="367791"/>
    <lineage>
        <taxon>Bacteria</taxon>
        <taxon>Pseudomonadati</taxon>
        <taxon>Bacteroidota</taxon>
        <taxon>Cytophagia</taxon>
        <taxon>Cytophagales</taxon>
        <taxon>Flammeovirgaceae</taxon>
        <taxon>Flammeovirga</taxon>
    </lineage>
</organism>
<dbReference type="InterPro" id="IPR029052">
    <property type="entry name" value="Metallo-depent_PP-like"/>
</dbReference>
<dbReference type="Pfam" id="PF00149">
    <property type="entry name" value="Metallophos"/>
    <property type="match status" value="1"/>
</dbReference>
<dbReference type="Proteomes" id="UP000678679">
    <property type="component" value="Chromosome 2"/>
</dbReference>
<protein>
    <submittedName>
        <fullName evidence="2">Metallophosphoesterase</fullName>
    </submittedName>
</protein>
<name>A0AAX1NFD0_9BACT</name>
<dbReference type="GO" id="GO:0016791">
    <property type="term" value="F:phosphatase activity"/>
    <property type="evidence" value="ECO:0007669"/>
    <property type="project" value="TreeGrafter"/>
</dbReference>
<dbReference type="PANTHER" id="PTHR42850">
    <property type="entry name" value="METALLOPHOSPHOESTERASE"/>
    <property type="match status" value="1"/>
</dbReference>
<dbReference type="PANTHER" id="PTHR42850:SF7">
    <property type="entry name" value="BIS(5'-NUCLEOSYL)-TETRAPHOSPHATASE PRPE [ASYMMETRICAL]"/>
    <property type="match status" value="1"/>
</dbReference>
<evidence type="ECO:0000313" key="2">
    <source>
        <dbReference type="EMBL" id="QWG05223.1"/>
    </source>
</evidence>
<reference evidence="2 3" key="1">
    <citation type="submission" date="2021-05" db="EMBL/GenBank/DDBJ databases">
        <title>Comparative genomic studies on the polysaccharide-degrading batcterial strains of the Flammeovirga genus.</title>
        <authorList>
            <person name="Zewei F."/>
            <person name="Zheng Z."/>
            <person name="Yu L."/>
            <person name="Ruyue G."/>
            <person name="Yanhong M."/>
            <person name="Yuanyuan C."/>
            <person name="Jingyan G."/>
            <person name="Wenjun H."/>
        </authorList>
    </citation>
    <scope>NUCLEOTIDE SEQUENCE [LARGE SCALE GENOMIC DNA]</scope>
    <source>
        <strain evidence="2 3">NBRC:100898</strain>
    </source>
</reference>
<dbReference type="KEGG" id="fya:KMW28_22635"/>
<dbReference type="InterPro" id="IPR004843">
    <property type="entry name" value="Calcineurin-like_PHP"/>
</dbReference>
<dbReference type="AlphaFoldDB" id="A0AAX1NFD0"/>
<dbReference type="Gene3D" id="3.60.21.10">
    <property type="match status" value="1"/>
</dbReference>
<keyword evidence="3" id="KW-1185">Reference proteome</keyword>
<dbReference type="RefSeq" id="WP_169662107.1">
    <property type="nucleotide sequence ID" value="NZ_CP076133.1"/>
</dbReference>
<evidence type="ECO:0000313" key="3">
    <source>
        <dbReference type="Proteomes" id="UP000678679"/>
    </source>
</evidence>
<dbReference type="EMBL" id="CP076133">
    <property type="protein sequence ID" value="QWG05223.1"/>
    <property type="molecule type" value="Genomic_DNA"/>
</dbReference>
<sequence>MYDLIGDIHGHADELEQLLTQLHYQKIDGIYQHSSRKIIFVGDFIDRGPKIRETLEIVKPMVDHGHAIAVMGNHEYNAICFHLHKFSGGHLRPHLIKNIIQHYETLKQFQNRQKEYEEYIEWFLTLPLYYENDDLRVVHACWDQKNIDLLRSFLENDRLTPELIEKSTIKNTPFTNAVEQTLKGKELQLPDGISFFDKDGNERKEIRYKWWENMEGMTYQSISVHPVEQLSDEPIEHTAITENSFYASEEKPVFFGHYWLKNKPNIYKNNVCCLDYSVAKGGLLAAYSFDGKGELNNSNFTAV</sequence>
<accession>A0AAX1NFD0</accession>
<gene>
    <name evidence="2" type="ORF">KMW28_22635</name>
</gene>
<dbReference type="GO" id="GO:0005737">
    <property type="term" value="C:cytoplasm"/>
    <property type="evidence" value="ECO:0007669"/>
    <property type="project" value="TreeGrafter"/>
</dbReference>